<gene>
    <name evidence="2" type="ORF">BX611_0486</name>
</gene>
<dbReference type="OrthoDB" id="9798299at2"/>
<keyword evidence="3" id="KW-1185">Reference proteome</keyword>
<proteinExistence type="predicted"/>
<dbReference type="EMBL" id="QTTQ01000009">
    <property type="protein sequence ID" value="REE83201.1"/>
    <property type="molecule type" value="Genomic_DNA"/>
</dbReference>
<feature type="signal peptide" evidence="1">
    <location>
        <begin position="1"/>
        <end position="23"/>
    </location>
</feature>
<sequence length="342" mass="37331">MKPQIIILLIVLTFLSFNNPCFAQVGIGTTTPNASAILDVVSTDTGILIPRMNSTQRETIGTPADGLLVFDTQTQSFWFYKNSTDGWKELVSGSSIVDADGDTKIEVEQSADEDNIRFSTANVAGDASLERMTIDNTGVTKIGDITGGNDTKIEADGTLMFEGDAEVWDDLRVSMDKGSSSASLDYFPGESSGPQIWYFRNAKGLETLSFQVQMPHSYKEGTTIYPHLHWTPNSTGSGDVEWNLDYTWVNYDPTTPAVFPAITTSTVVATGSFTQRTHLITSLTPGSVGLDGTGKKISSILICRLWRDSGHTDDTYNSDAGLLSLDFHFQINTIGSRLQYIK</sequence>
<evidence type="ECO:0000256" key="1">
    <source>
        <dbReference type="SAM" id="SignalP"/>
    </source>
</evidence>
<comment type="caution">
    <text evidence="2">The sequence shown here is derived from an EMBL/GenBank/DDBJ whole genome shotgun (WGS) entry which is preliminary data.</text>
</comment>
<feature type="chain" id="PRO_5017548153" evidence="1">
    <location>
        <begin position="24"/>
        <end position="342"/>
    </location>
</feature>
<name>A0A3D9RZB3_9FLAO</name>
<accession>A0A3D9RZB3</accession>
<evidence type="ECO:0000313" key="3">
    <source>
        <dbReference type="Proteomes" id="UP000256429"/>
    </source>
</evidence>
<evidence type="ECO:0000313" key="2">
    <source>
        <dbReference type="EMBL" id="REE83201.1"/>
    </source>
</evidence>
<reference evidence="2 3" key="1">
    <citation type="submission" date="2018-08" db="EMBL/GenBank/DDBJ databases">
        <title>Genomic Encyclopedia of Type Strains, Phase III (KMG-III): the genomes of soil and plant-associated and newly described type strains.</title>
        <authorList>
            <person name="Whitman W."/>
        </authorList>
    </citation>
    <scope>NUCLEOTIDE SEQUENCE [LARGE SCALE GENOMIC DNA]</scope>
    <source>
        <strain evidence="2 3">325-5</strain>
    </source>
</reference>
<dbReference type="AlphaFoldDB" id="A0A3D9RZB3"/>
<protein>
    <submittedName>
        <fullName evidence="2">Uncharacterized protein</fullName>
    </submittedName>
</protein>
<dbReference type="RefSeq" id="WP_115877879.1">
    <property type="nucleotide sequence ID" value="NZ_QTTQ01000009.1"/>
</dbReference>
<organism evidence="2 3">
    <name type="scientific">Lutibacter oceani</name>
    <dbReference type="NCBI Taxonomy" id="1853311"/>
    <lineage>
        <taxon>Bacteria</taxon>
        <taxon>Pseudomonadati</taxon>
        <taxon>Bacteroidota</taxon>
        <taxon>Flavobacteriia</taxon>
        <taxon>Flavobacteriales</taxon>
        <taxon>Flavobacteriaceae</taxon>
        <taxon>Lutibacter</taxon>
    </lineage>
</organism>
<dbReference type="Proteomes" id="UP000256429">
    <property type="component" value="Unassembled WGS sequence"/>
</dbReference>
<keyword evidence="1" id="KW-0732">Signal</keyword>